<dbReference type="AlphaFoldDB" id="A0AA38WQA9"/>
<organism evidence="2 3">
    <name type="scientific">Centaurea solstitialis</name>
    <name type="common">yellow star-thistle</name>
    <dbReference type="NCBI Taxonomy" id="347529"/>
    <lineage>
        <taxon>Eukaryota</taxon>
        <taxon>Viridiplantae</taxon>
        <taxon>Streptophyta</taxon>
        <taxon>Embryophyta</taxon>
        <taxon>Tracheophyta</taxon>
        <taxon>Spermatophyta</taxon>
        <taxon>Magnoliopsida</taxon>
        <taxon>eudicotyledons</taxon>
        <taxon>Gunneridae</taxon>
        <taxon>Pentapetalae</taxon>
        <taxon>asterids</taxon>
        <taxon>campanulids</taxon>
        <taxon>Asterales</taxon>
        <taxon>Asteraceae</taxon>
        <taxon>Carduoideae</taxon>
        <taxon>Cardueae</taxon>
        <taxon>Centaureinae</taxon>
        <taxon>Centaurea</taxon>
    </lineage>
</organism>
<sequence length="209" mass="23214">MKQTSSSTETSKTKNIVYQEVLEHANLLHIGNGDLDLIYAKNSGDSLEIPRIVQKSPALEKKTLSNLVSLLPHRSSAVDHPQTSNYLHSVNHQPHAHVSSDRIVVLFRVATSTTVVLVPRFDAEESCQWRRLVRCCDLATDTGWQHVWNAPLCDAPVIRTPIVFVLSQGICDDKEVSGPQLEDESSLSQRAVPRRATRQGEEAGSDDKQ</sequence>
<comment type="caution">
    <text evidence="2">The sequence shown here is derived from an EMBL/GenBank/DDBJ whole genome shotgun (WGS) entry which is preliminary data.</text>
</comment>
<keyword evidence="3" id="KW-1185">Reference proteome</keyword>
<evidence type="ECO:0000256" key="1">
    <source>
        <dbReference type="SAM" id="MobiDB-lite"/>
    </source>
</evidence>
<accession>A0AA38WQA9</accession>
<dbReference type="EMBL" id="JARYMX010000003">
    <property type="protein sequence ID" value="KAJ9557181.1"/>
    <property type="molecule type" value="Genomic_DNA"/>
</dbReference>
<gene>
    <name evidence="2" type="ORF">OSB04_011795</name>
</gene>
<protein>
    <submittedName>
        <fullName evidence="2">Uncharacterized protein</fullName>
    </submittedName>
</protein>
<dbReference type="Proteomes" id="UP001172457">
    <property type="component" value="Chromosome 3"/>
</dbReference>
<reference evidence="2" key="1">
    <citation type="submission" date="2023-03" db="EMBL/GenBank/DDBJ databases">
        <title>Chromosome-scale reference genome and RAD-based genetic map of yellow starthistle (Centaurea solstitialis) reveal putative structural variation and QTLs associated with invader traits.</title>
        <authorList>
            <person name="Reatini B."/>
            <person name="Cang F.A."/>
            <person name="Jiang Q."/>
            <person name="Mckibben M.T.W."/>
            <person name="Barker M.S."/>
            <person name="Rieseberg L.H."/>
            <person name="Dlugosch K.M."/>
        </authorList>
    </citation>
    <scope>NUCLEOTIDE SEQUENCE</scope>
    <source>
        <strain evidence="2">CAN-66</strain>
        <tissue evidence="2">Leaf</tissue>
    </source>
</reference>
<feature type="region of interest" description="Disordered" evidence="1">
    <location>
        <begin position="176"/>
        <end position="209"/>
    </location>
</feature>
<feature type="compositionally biased region" description="Basic and acidic residues" evidence="1">
    <location>
        <begin position="198"/>
        <end position="209"/>
    </location>
</feature>
<name>A0AA38WQA9_9ASTR</name>
<evidence type="ECO:0000313" key="2">
    <source>
        <dbReference type="EMBL" id="KAJ9557181.1"/>
    </source>
</evidence>
<evidence type="ECO:0000313" key="3">
    <source>
        <dbReference type="Proteomes" id="UP001172457"/>
    </source>
</evidence>
<proteinExistence type="predicted"/>